<feature type="transmembrane region" description="Helical" evidence="6">
    <location>
        <begin position="275"/>
        <end position="294"/>
    </location>
</feature>
<proteinExistence type="predicted"/>
<dbReference type="RefSeq" id="WP_196991646.1">
    <property type="nucleotide sequence ID" value="NZ_JADWYR010000002.1"/>
</dbReference>
<evidence type="ECO:0000256" key="2">
    <source>
        <dbReference type="ARBA" id="ARBA00022475"/>
    </source>
</evidence>
<organism evidence="8 9">
    <name type="scientific">Panacibacter microcysteis</name>
    <dbReference type="NCBI Taxonomy" id="2793269"/>
    <lineage>
        <taxon>Bacteria</taxon>
        <taxon>Pseudomonadati</taxon>
        <taxon>Bacteroidota</taxon>
        <taxon>Chitinophagia</taxon>
        <taxon>Chitinophagales</taxon>
        <taxon>Chitinophagaceae</taxon>
        <taxon>Panacibacter</taxon>
    </lineage>
</organism>
<evidence type="ECO:0000313" key="9">
    <source>
        <dbReference type="Proteomes" id="UP000628448"/>
    </source>
</evidence>
<dbReference type="InterPro" id="IPR003838">
    <property type="entry name" value="ABC3_permease_C"/>
</dbReference>
<protein>
    <recommendedName>
        <fullName evidence="7">ABC3 transporter permease C-terminal domain-containing protein</fullName>
    </recommendedName>
</protein>
<evidence type="ECO:0000313" key="8">
    <source>
        <dbReference type="EMBL" id="MBG9377567.1"/>
    </source>
</evidence>
<name>A0A931E7F1_9BACT</name>
<reference evidence="8" key="1">
    <citation type="submission" date="2020-11" db="EMBL/GenBank/DDBJ databases">
        <title>Bacterial whole genome sequence for Panacibacter sp. DH6.</title>
        <authorList>
            <person name="Le V."/>
            <person name="Ko S."/>
            <person name="Ahn C.-Y."/>
            <person name="Oh H.-M."/>
        </authorList>
    </citation>
    <scope>NUCLEOTIDE SEQUENCE</scope>
    <source>
        <strain evidence="8">DH6</strain>
    </source>
</reference>
<dbReference type="GO" id="GO:0005886">
    <property type="term" value="C:plasma membrane"/>
    <property type="evidence" value="ECO:0007669"/>
    <property type="project" value="UniProtKB-SubCell"/>
</dbReference>
<comment type="caution">
    <text evidence="8">The sequence shown here is derived from an EMBL/GenBank/DDBJ whole genome shotgun (WGS) entry which is preliminary data.</text>
</comment>
<keyword evidence="5 6" id="KW-0472">Membrane</keyword>
<accession>A0A931E7F1</accession>
<evidence type="ECO:0000256" key="5">
    <source>
        <dbReference type="ARBA" id="ARBA00023136"/>
    </source>
</evidence>
<dbReference type="AlphaFoldDB" id="A0A931E7F1"/>
<keyword evidence="2" id="KW-1003">Cell membrane</keyword>
<feature type="domain" description="ABC3 transporter permease C-terminal" evidence="7">
    <location>
        <begin position="222"/>
        <end position="325"/>
    </location>
</feature>
<dbReference type="EMBL" id="JADWYR010000002">
    <property type="protein sequence ID" value="MBG9377567.1"/>
    <property type="molecule type" value="Genomic_DNA"/>
</dbReference>
<evidence type="ECO:0000256" key="4">
    <source>
        <dbReference type="ARBA" id="ARBA00022989"/>
    </source>
</evidence>
<dbReference type="InterPro" id="IPR050250">
    <property type="entry name" value="Macrolide_Exporter_MacB"/>
</dbReference>
<comment type="subcellular location">
    <subcellularLocation>
        <location evidence="1">Cell membrane</location>
        <topology evidence="1">Multi-pass membrane protein</topology>
    </subcellularLocation>
</comment>
<dbReference type="Pfam" id="PF02687">
    <property type="entry name" value="FtsX"/>
    <property type="match status" value="1"/>
</dbReference>
<gene>
    <name evidence="8" type="ORF">I5907_15085</name>
</gene>
<feature type="transmembrane region" description="Helical" evidence="6">
    <location>
        <begin position="219"/>
        <end position="239"/>
    </location>
</feature>
<dbReference type="PANTHER" id="PTHR30572">
    <property type="entry name" value="MEMBRANE COMPONENT OF TRANSPORTER-RELATED"/>
    <property type="match status" value="1"/>
</dbReference>
<feature type="transmembrane region" description="Helical" evidence="6">
    <location>
        <begin position="306"/>
        <end position="325"/>
    </location>
</feature>
<evidence type="ECO:0000256" key="6">
    <source>
        <dbReference type="SAM" id="Phobius"/>
    </source>
</evidence>
<keyword evidence="3 6" id="KW-0812">Transmembrane</keyword>
<evidence type="ECO:0000256" key="3">
    <source>
        <dbReference type="ARBA" id="ARBA00022692"/>
    </source>
</evidence>
<dbReference type="PANTHER" id="PTHR30572:SF18">
    <property type="entry name" value="ABC-TYPE MACROLIDE FAMILY EXPORT SYSTEM PERMEASE COMPONENT 2"/>
    <property type="match status" value="1"/>
</dbReference>
<keyword evidence="4 6" id="KW-1133">Transmembrane helix</keyword>
<evidence type="ECO:0000259" key="7">
    <source>
        <dbReference type="Pfam" id="PF02687"/>
    </source>
</evidence>
<dbReference type="Proteomes" id="UP000628448">
    <property type="component" value="Unassembled WGS sequence"/>
</dbReference>
<keyword evidence="9" id="KW-1185">Reference proteome</keyword>
<evidence type="ECO:0000256" key="1">
    <source>
        <dbReference type="ARBA" id="ARBA00004651"/>
    </source>
</evidence>
<dbReference type="GO" id="GO:0022857">
    <property type="term" value="F:transmembrane transporter activity"/>
    <property type="evidence" value="ECO:0007669"/>
    <property type="project" value="TreeGrafter"/>
</dbReference>
<sequence>MDFVRTKDLGYNPAGIIRTGFGGDRDYKKAHDYLVNEFSKVPSVKTVSFGNDGWEEEVVAGTHAFKALYKNIDAQYLPVLEIPLLAGRNLSASFPGDINTGIIVNEAFVKAAAIKEPIGKAVTIRLNAGFDTSTRYIRGVVKDFHVGSLRQKIAPMVMYMRDVPDGGMWIKIDRRRQKDAMAAIESIYRKVFPSGVYQFSFLDELNAMQYVQEQRWQKIITIATVIAFVICCIGLFGLAHLSTVRRTKEIGIRKVLGASVAQILTLLSADFLRLVMVSFFIAIPAAIIVMNKWLQGFAYRTSLGPALFFTAAGLTVLVALIAIIVHTTGRAIANPVDSLRAE</sequence>